<dbReference type="RefSeq" id="WP_378974541.1">
    <property type="nucleotide sequence ID" value="NZ_JBHTBJ010000029.1"/>
</dbReference>
<keyword evidence="8" id="KW-1185">Reference proteome</keyword>
<evidence type="ECO:0000313" key="7">
    <source>
        <dbReference type="EMBL" id="MFC7278089.1"/>
    </source>
</evidence>
<feature type="transmembrane region" description="Helical" evidence="5">
    <location>
        <begin position="81"/>
        <end position="98"/>
    </location>
</feature>
<comment type="caution">
    <text evidence="7">The sequence shown here is derived from an EMBL/GenBank/DDBJ whole genome shotgun (WGS) entry which is preliminary data.</text>
</comment>
<proteinExistence type="predicted"/>
<keyword evidence="4 5" id="KW-0472">Membrane</keyword>
<evidence type="ECO:0000259" key="6">
    <source>
        <dbReference type="Pfam" id="PF02656"/>
    </source>
</evidence>
<evidence type="ECO:0000313" key="8">
    <source>
        <dbReference type="Proteomes" id="UP001596548"/>
    </source>
</evidence>
<keyword evidence="3 5" id="KW-1133">Transmembrane helix</keyword>
<feature type="domain" description="DUF202" evidence="6">
    <location>
        <begin position="3"/>
        <end position="67"/>
    </location>
</feature>
<gene>
    <name evidence="7" type="ORF">ACFQS1_29225</name>
</gene>
<comment type="subcellular location">
    <subcellularLocation>
        <location evidence="1">Endomembrane system</location>
        <topology evidence="1">Multi-pass membrane protein</topology>
    </subcellularLocation>
</comment>
<dbReference type="InterPro" id="IPR003807">
    <property type="entry name" value="DUF202"/>
</dbReference>
<evidence type="ECO:0000256" key="3">
    <source>
        <dbReference type="ARBA" id="ARBA00022989"/>
    </source>
</evidence>
<evidence type="ECO:0000256" key="1">
    <source>
        <dbReference type="ARBA" id="ARBA00004127"/>
    </source>
</evidence>
<name>A0ABW2HZ02_9ACTN</name>
<evidence type="ECO:0000256" key="2">
    <source>
        <dbReference type="ARBA" id="ARBA00022692"/>
    </source>
</evidence>
<reference evidence="8" key="1">
    <citation type="journal article" date="2019" name="Int. J. Syst. Evol. Microbiol.">
        <title>The Global Catalogue of Microorganisms (GCM) 10K type strain sequencing project: providing services to taxonomists for standard genome sequencing and annotation.</title>
        <authorList>
            <consortium name="The Broad Institute Genomics Platform"/>
            <consortium name="The Broad Institute Genome Sequencing Center for Infectious Disease"/>
            <person name="Wu L."/>
            <person name="Ma J."/>
        </authorList>
    </citation>
    <scope>NUCLEOTIDE SEQUENCE [LARGE SCALE GENOMIC DNA]</scope>
    <source>
        <strain evidence="8">XZYJT-10</strain>
    </source>
</reference>
<dbReference type="EMBL" id="JBHTBJ010000029">
    <property type="protein sequence ID" value="MFC7278089.1"/>
    <property type="molecule type" value="Genomic_DNA"/>
</dbReference>
<dbReference type="Pfam" id="PF02656">
    <property type="entry name" value="DUF202"/>
    <property type="match status" value="1"/>
</dbReference>
<keyword evidence="2 5" id="KW-0812">Transmembrane</keyword>
<evidence type="ECO:0000256" key="5">
    <source>
        <dbReference type="SAM" id="Phobius"/>
    </source>
</evidence>
<organism evidence="7 8">
    <name type="scientific">Paractinoplanes rhizophilus</name>
    <dbReference type="NCBI Taxonomy" id="1416877"/>
    <lineage>
        <taxon>Bacteria</taxon>
        <taxon>Bacillati</taxon>
        <taxon>Actinomycetota</taxon>
        <taxon>Actinomycetes</taxon>
        <taxon>Micromonosporales</taxon>
        <taxon>Micromonosporaceae</taxon>
        <taxon>Paractinoplanes</taxon>
    </lineage>
</organism>
<dbReference type="Proteomes" id="UP001596548">
    <property type="component" value="Unassembled WGS sequence"/>
</dbReference>
<feature type="transmembrane region" description="Helical" evidence="5">
    <location>
        <begin position="42"/>
        <end position="61"/>
    </location>
</feature>
<evidence type="ECO:0000256" key="4">
    <source>
        <dbReference type="ARBA" id="ARBA00023136"/>
    </source>
</evidence>
<accession>A0ABW2HZ02</accession>
<sequence>MSDPGASAERTRLAWRRTGLSATAVALLAARPAVQPDAGVVAWLAAAAVMAGWVAMIALAYRRSRGLRRLPPRPARRMIPAYALLAAALAALGGLVVML</sequence>
<protein>
    <submittedName>
        <fullName evidence="7">DUF202 domain-containing protein</fullName>
    </submittedName>
</protein>